<dbReference type="GO" id="GO:0016020">
    <property type="term" value="C:membrane"/>
    <property type="evidence" value="ECO:0007669"/>
    <property type="project" value="UniProtKB-SubCell"/>
</dbReference>
<feature type="transmembrane region" description="Helical" evidence="6">
    <location>
        <begin position="189"/>
        <end position="216"/>
    </location>
</feature>
<comment type="similarity">
    <text evidence="6">Belongs to the inorganic phosphate transporter (PiT) (TC 2.A.20) family.</text>
</comment>
<keyword evidence="4 6" id="KW-1133">Transmembrane helix</keyword>
<evidence type="ECO:0000256" key="6">
    <source>
        <dbReference type="RuleBase" id="RU363058"/>
    </source>
</evidence>
<dbReference type="InterPro" id="IPR001204">
    <property type="entry name" value="Phos_transporter"/>
</dbReference>
<keyword evidence="6" id="KW-0592">Phosphate transport</keyword>
<feature type="transmembrane region" description="Helical" evidence="6">
    <location>
        <begin position="343"/>
        <end position="362"/>
    </location>
</feature>
<evidence type="ECO:0000256" key="2">
    <source>
        <dbReference type="ARBA" id="ARBA00022448"/>
    </source>
</evidence>
<feature type="transmembrane region" description="Helical" evidence="6">
    <location>
        <begin position="252"/>
        <end position="273"/>
    </location>
</feature>
<dbReference type="GO" id="GO:0035435">
    <property type="term" value="P:phosphate ion transmembrane transport"/>
    <property type="evidence" value="ECO:0007669"/>
    <property type="project" value="TreeGrafter"/>
</dbReference>
<evidence type="ECO:0000256" key="4">
    <source>
        <dbReference type="ARBA" id="ARBA00022989"/>
    </source>
</evidence>
<dbReference type="AlphaFoldDB" id="A7HRJ0"/>
<reference evidence="8 9" key="1">
    <citation type="journal article" date="2011" name="Stand. Genomic Sci.">
        <title>Complete genome sequence of Parvibaculum lavamentivorans type strain (DS-1(T)).</title>
        <authorList>
            <person name="Schleheck D."/>
            <person name="Weiss M."/>
            <person name="Pitluck S."/>
            <person name="Bruce D."/>
            <person name="Land M.L."/>
            <person name="Han S."/>
            <person name="Saunders E."/>
            <person name="Tapia R."/>
            <person name="Detter C."/>
            <person name="Brettin T."/>
            <person name="Han J."/>
            <person name="Woyke T."/>
            <person name="Goodwin L."/>
            <person name="Pennacchio L."/>
            <person name="Nolan M."/>
            <person name="Cook A.M."/>
            <person name="Kjelleberg S."/>
            <person name="Thomas T."/>
        </authorList>
    </citation>
    <scope>NUCLEOTIDE SEQUENCE [LARGE SCALE GENOMIC DNA]</scope>
    <source>
        <strain evidence="9">DS-1 / DSM 13023 / NCIMB 13966</strain>
    </source>
</reference>
<dbReference type="Proteomes" id="UP000006377">
    <property type="component" value="Chromosome"/>
</dbReference>
<gene>
    <name evidence="8" type="ordered locus">Plav_0900</name>
</gene>
<dbReference type="Pfam" id="PF01384">
    <property type="entry name" value="PHO4"/>
    <property type="match status" value="1"/>
</dbReference>
<sequence length="502" mass="52108">MPKSALDKDLKKVGSLEEATYDLSRSIAAPGLAILFLIAVFLFMSGLAPVGPLSLFVIAGGVVAGYMALNIGANDVANNMGPAVGSRALPLGAALVIAAICEAAGAILAGGDVVSTISKSIIVPPSDFDVRDFVMLMMASFLAAGMWLHLATFLNAPVSTTHSIVGGVLGAGIAAAGFGVVSWPTMSAIAASWVISPIMGGVVAAALLGFIKWQVLFKPDRVAAAKRWVPVMIGLMVGVFAMYLSLKGLSRIWNPSIGTVWLLGVAFFILGTLATRPWVRRRAAVLENRRKHVAGLFTLPLIFAAALLSFAHGANDVANAVGPLAAIVAAAETGQAASGDVTLPLWVLMIGAMGIALGLALFGPRLIRTVGTKITKMDAPRAYCVALAAAITVLLASAFGLPVSSTHIAIGGIFGVGFLREQLANLGLKADGQKRPKPRPNEPASLNKTPEDAIKKQLKRERRRLVRRRHVLGIAAAWVITVPAAGGLAAGIYGILKLVVSF</sequence>
<evidence type="ECO:0000313" key="9">
    <source>
        <dbReference type="Proteomes" id="UP000006377"/>
    </source>
</evidence>
<evidence type="ECO:0000256" key="7">
    <source>
        <dbReference type="SAM" id="MobiDB-lite"/>
    </source>
</evidence>
<feature type="transmembrane region" description="Helical" evidence="6">
    <location>
        <begin position="53"/>
        <end position="76"/>
    </location>
</feature>
<dbReference type="OrthoDB" id="9779554at2"/>
<name>A7HRJ0_PARL1</name>
<organism evidence="8 9">
    <name type="scientific">Parvibaculum lavamentivorans (strain DS-1 / DSM 13023 / NCIMB 13966)</name>
    <dbReference type="NCBI Taxonomy" id="402881"/>
    <lineage>
        <taxon>Bacteria</taxon>
        <taxon>Pseudomonadati</taxon>
        <taxon>Pseudomonadota</taxon>
        <taxon>Alphaproteobacteria</taxon>
        <taxon>Hyphomicrobiales</taxon>
        <taxon>Parvibaculaceae</taxon>
        <taxon>Parvibaculum</taxon>
    </lineage>
</organism>
<feature type="transmembrane region" description="Helical" evidence="6">
    <location>
        <begin position="293"/>
        <end position="314"/>
    </location>
</feature>
<dbReference type="PANTHER" id="PTHR11101:SF80">
    <property type="entry name" value="PHOSPHATE TRANSPORTER"/>
    <property type="match status" value="1"/>
</dbReference>
<evidence type="ECO:0000256" key="1">
    <source>
        <dbReference type="ARBA" id="ARBA00004141"/>
    </source>
</evidence>
<evidence type="ECO:0000256" key="3">
    <source>
        <dbReference type="ARBA" id="ARBA00022692"/>
    </source>
</evidence>
<dbReference type="eggNOG" id="COG0306">
    <property type="taxonomic scope" value="Bacteria"/>
</dbReference>
<dbReference type="GO" id="GO:0005315">
    <property type="term" value="F:phosphate transmembrane transporter activity"/>
    <property type="evidence" value="ECO:0007669"/>
    <property type="project" value="InterPro"/>
</dbReference>
<keyword evidence="9" id="KW-1185">Reference proteome</keyword>
<dbReference type="RefSeq" id="WP_012109776.1">
    <property type="nucleotide sequence ID" value="NC_009719.1"/>
</dbReference>
<protein>
    <recommendedName>
        <fullName evidence="6">Phosphate transporter</fullName>
    </recommendedName>
</protein>
<dbReference type="KEGG" id="pla:Plav_0900"/>
<keyword evidence="5 6" id="KW-0472">Membrane</keyword>
<dbReference type="PANTHER" id="PTHR11101">
    <property type="entry name" value="PHOSPHATE TRANSPORTER"/>
    <property type="match status" value="1"/>
</dbReference>
<comment type="subcellular location">
    <subcellularLocation>
        <location evidence="1 6">Membrane</location>
        <topology evidence="1 6">Multi-pass membrane protein</topology>
    </subcellularLocation>
</comment>
<feature type="transmembrane region" description="Helical" evidence="6">
    <location>
        <begin position="382"/>
        <end position="401"/>
    </location>
</feature>
<feature type="transmembrane region" description="Helical" evidence="6">
    <location>
        <begin position="88"/>
        <end position="109"/>
    </location>
</feature>
<accession>A7HRJ0</accession>
<feature type="transmembrane region" description="Helical" evidence="6">
    <location>
        <begin position="133"/>
        <end position="152"/>
    </location>
</feature>
<feature type="transmembrane region" description="Helical" evidence="6">
    <location>
        <begin position="471"/>
        <end position="496"/>
    </location>
</feature>
<feature type="region of interest" description="Disordered" evidence="7">
    <location>
        <begin position="430"/>
        <end position="453"/>
    </location>
</feature>
<feature type="transmembrane region" description="Helical" evidence="6">
    <location>
        <begin position="407"/>
        <end position="428"/>
    </location>
</feature>
<feature type="transmembrane region" description="Helical" evidence="6">
    <location>
        <begin position="27"/>
        <end position="47"/>
    </location>
</feature>
<evidence type="ECO:0000313" key="8">
    <source>
        <dbReference type="EMBL" id="ABS62523.1"/>
    </source>
</evidence>
<keyword evidence="2 6" id="KW-0813">Transport</keyword>
<evidence type="ECO:0000256" key="5">
    <source>
        <dbReference type="ARBA" id="ARBA00023136"/>
    </source>
</evidence>
<dbReference type="STRING" id="402881.Plav_0900"/>
<proteinExistence type="inferred from homology"/>
<dbReference type="HOGENOM" id="CLU_015355_3_3_5"/>
<dbReference type="EMBL" id="CP000774">
    <property type="protein sequence ID" value="ABS62523.1"/>
    <property type="molecule type" value="Genomic_DNA"/>
</dbReference>
<feature type="transmembrane region" description="Helical" evidence="6">
    <location>
        <begin position="164"/>
        <end position="183"/>
    </location>
</feature>
<keyword evidence="3 6" id="KW-0812">Transmembrane</keyword>
<feature type="transmembrane region" description="Helical" evidence="6">
    <location>
        <begin position="228"/>
        <end position="246"/>
    </location>
</feature>